<feature type="compositionally biased region" description="Polar residues" evidence="1">
    <location>
        <begin position="304"/>
        <end position="313"/>
    </location>
</feature>
<keyword evidence="2" id="KW-0812">Transmembrane</keyword>
<accession>A0A517L2M8</accession>
<evidence type="ECO:0000313" key="4">
    <source>
        <dbReference type="Proteomes" id="UP000316270"/>
    </source>
</evidence>
<feature type="region of interest" description="Disordered" evidence="1">
    <location>
        <begin position="326"/>
        <end position="382"/>
    </location>
</feature>
<dbReference type="EMBL" id="CP042188">
    <property type="protein sequence ID" value="QDS69891.1"/>
    <property type="molecule type" value="Genomic_DNA"/>
</dbReference>
<feature type="transmembrane region" description="Helical" evidence="2">
    <location>
        <begin position="40"/>
        <end position="62"/>
    </location>
</feature>
<dbReference type="Proteomes" id="UP000316270">
    <property type="component" value="Chromosome 4"/>
</dbReference>
<dbReference type="AlphaFoldDB" id="A0A517L2M8"/>
<feature type="compositionally biased region" description="Polar residues" evidence="1">
    <location>
        <begin position="326"/>
        <end position="344"/>
    </location>
</feature>
<gene>
    <name evidence="3" type="ORF">FKW77_000788</name>
</gene>
<sequence>MDPSPYAPFPTPDQAYHDSHMDFWGGGVGEGTPTRLAKGWTVMIVLTVPFAFIVVTFMLCCCRVQFFDYYRPVSKWRAERRALRVEEMRKGGFVGGGDDDDDGGNQRMVVGTDVDVDGDGEDEEPLSQRMKRLREMRAGTTRSGTEVAVPVEVDGLYSPTVHLSPGCRSPRAPSVTGSVVEHYPSMVPEIPLSTMASMNGMAAGPSYCPSEASNSVHPYSADGNGRPMHCPTTRNILHPVSPRRSMYGKTPTTPHRPANSRDNFHAIPRYPSYTNFRDSRPPSISSLQRPAYGVVGPHLRHPPNSRQAPSRRTSLLSMQEVILPSSSCSREDLQTVSEQSSSIDEQAGRTLKPTEALENYEPAHSSSGLEMRDMVKRVLPHQ</sequence>
<proteinExistence type="predicted"/>
<dbReference type="OrthoDB" id="3939762at2759"/>
<feature type="compositionally biased region" description="Polar residues" evidence="1">
    <location>
        <begin position="272"/>
        <end position="288"/>
    </location>
</feature>
<keyword evidence="2" id="KW-1133">Transmembrane helix</keyword>
<evidence type="ECO:0000256" key="2">
    <source>
        <dbReference type="SAM" id="Phobius"/>
    </source>
</evidence>
<name>A0A517L2M8_9PEZI</name>
<reference evidence="3 4" key="1">
    <citation type="submission" date="2019-07" db="EMBL/GenBank/DDBJ databases">
        <title>Finished genome of Venturia effusa.</title>
        <authorList>
            <person name="Young C.A."/>
            <person name="Cox M.P."/>
            <person name="Ganley A.R.D."/>
            <person name="David W.J."/>
        </authorList>
    </citation>
    <scope>NUCLEOTIDE SEQUENCE [LARGE SCALE GENOMIC DNA]</scope>
    <source>
        <strain evidence="4">albino</strain>
    </source>
</reference>
<protein>
    <submittedName>
        <fullName evidence="3">Uncharacterized protein</fullName>
    </submittedName>
</protein>
<evidence type="ECO:0000313" key="3">
    <source>
        <dbReference type="EMBL" id="QDS69891.1"/>
    </source>
</evidence>
<evidence type="ECO:0000256" key="1">
    <source>
        <dbReference type="SAM" id="MobiDB-lite"/>
    </source>
</evidence>
<keyword evidence="4" id="KW-1185">Reference proteome</keyword>
<organism evidence="3 4">
    <name type="scientific">Venturia effusa</name>
    <dbReference type="NCBI Taxonomy" id="50376"/>
    <lineage>
        <taxon>Eukaryota</taxon>
        <taxon>Fungi</taxon>
        <taxon>Dikarya</taxon>
        <taxon>Ascomycota</taxon>
        <taxon>Pezizomycotina</taxon>
        <taxon>Dothideomycetes</taxon>
        <taxon>Pleosporomycetidae</taxon>
        <taxon>Venturiales</taxon>
        <taxon>Venturiaceae</taxon>
        <taxon>Venturia</taxon>
    </lineage>
</organism>
<keyword evidence="2" id="KW-0472">Membrane</keyword>
<feature type="region of interest" description="Disordered" evidence="1">
    <location>
        <begin position="233"/>
        <end position="313"/>
    </location>
</feature>